<comment type="caution">
    <text evidence="2">The sequence shown here is derived from an EMBL/GenBank/DDBJ whole genome shotgun (WGS) entry which is preliminary data.</text>
</comment>
<keyword evidence="1" id="KW-0472">Membrane</keyword>
<evidence type="ECO:0000313" key="2">
    <source>
        <dbReference type="EMBL" id="PKC12529.1"/>
    </source>
</evidence>
<name>A0A2N0Q0B5_9GLOM</name>
<keyword evidence="1" id="KW-1133">Transmembrane helix</keyword>
<reference evidence="2 3" key="1">
    <citation type="submission" date="2016-04" db="EMBL/GenBank/DDBJ databases">
        <title>Genome analyses suggest a sexual origin of heterokaryosis in a supposedly ancient asexual fungus.</title>
        <authorList>
            <person name="Ropars J."/>
            <person name="Sedzielewska K."/>
            <person name="Noel J."/>
            <person name="Charron P."/>
            <person name="Farinelli L."/>
            <person name="Marton T."/>
            <person name="Kruger M."/>
            <person name="Pelin A."/>
            <person name="Brachmann A."/>
            <person name="Corradi N."/>
        </authorList>
    </citation>
    <scope>NUCLEOTIDE SEQUENCE [LARGE SCALE GENOMIC DNA]</scope>
    <source>
        <strain evidence="2 3">A5</strain>
    </source>
</reference>
<reference evidence="2 3" key="2">
    <citation type="submission" date="2017-09" db="EMBL/GenBank/DDBJ databases">
        <title>Extensive intraspecific genome diversity in a model arbuscular mycorrhizal fungus.</title>
        <authorList>
            <person name="Chen E.C."/>
            <person name="Morin E."/>
            <person name="Beaudet D."/>
            <person name="Noel J."/>
            <person name="Ndikumana S."/>
            <person name="Charron P."/>
            <person name="St-Onge C."/>
            <person name="Giorgi J."/>
            <person name="Grigoriev I.V."/>
            <person name="Roux C."/>
            <person name="Martin F.M."/>
            <person name="Corradi N."/>
        </authorList>
    </citation>
    <scope>NUCLEOTIDE SEQUENCE [LARGE SCALE GENOMIC DNA]</scope>
    <source>
        <strain evidence="2 3">A5</strain>
    </source>
</reference>
<sequence length="51" mass="5900">MEKSIIVVLAYFSSFAILTGFAVLAFWTLYKRFHLSALGQTELIYVNYYSI</sequence>
<dbReference type="EMBL" id="LLXJ01000244">
    <property type="protein sequence ID" value="PKC12529.1"/>
    <property type="molecule type" value="Genomic_DNA"/>
</dbReference>
<dbReference type="AlphaFoldDB" id="A0A2N0Q0B5"/>
<dbReference type="VEuPathDB" id="FungiDB:RhiirA1_454160"/>
<evidence type="ECO:0000256" key="1">
    <source>
        <dbReference type="SAM" id="Phobius"/>
    </source>
</evidence>
<accession>A0A2N0Q0B5</accession>
<feature type="transmembrane region" description="Helical" evidence="1">
    <location>
        <begin position="6"/>
        <end position="30"/>
    </location>
</feature>
<organism evidence="2 3">
    <name type="scientific">Rhizophagus irregularis</name>
    <dbReference type="NCBI Taxonomy" id="588596"/>
    <lineage>
        <taxon>Eukaryota</taxon>
        <taxon>Fungi</taxon>
        <taxon>Fungi incertae sedis</taxon>
        <taxon>Mucoromycota</taxon>
        <taxon>Glomeromycotina</taxon>
        <taxon>Glomeromycetes</taxon>
        <taxon>Glomerales</taxon>
        <taxon>Glomeraceae</taxon>
        <taxon>Rhizophagus</taxon>
    </lineage>
</organism>
<gene>
    <name evidence="2" type="ORF">RhiirA5_411701</name>
</gene>
<protein>
    <submittedName>
        <fullName evidence="2">Uncharacterized protein</fullName>
    </submittedName>
</protein>
<keyword evidence="1" id="KW-0812">Transmembrane</keyword>
<proteinExistence type="predicted"/>
<evidence type="ECO:0000313" key="3">
    <source>
        <dbReference type="Proteomes" id="UP000232722"/>
    </source>
</evidence>
<dbReference type="Proteomes" id="UP000232722">
    <property type="component" value="Unassembled WGS sequence"/>
</dbReference>